<reference evidence="2" key="1">
    <citation type="submission" date="2023-10" db="EMBL/GenBank/DDBJ databases">
        <authorList>
            <person name="Chen Y."/>
            <person name="Shah S."/>
            <person name="Dougan E. K."/>
            <person name="Thang M."/>
            <person name="Chan C."/>
        </authorList>
    </citation>
    <scope>NUCLEOTIDE SEQUENCE [LARGE SCALE GENOMIC DNA]</scope>
</reference>
<evidence type="ECO:0008006" key="4">
    <source>
        <dbReference type="Google" id="ProtNLM"/>
    </source>
</evidence>
<proteinExistence type="predicted"/>
<feature type="compositionally biased region" description="Low complexity" evidence="1">
    <location>
        <begin position="269"/>
        <end position="288"/>
    </location>
</feature>
<feature type="compositionally biased region" description="Low complexity" evidence="1">
    <location>
        <begin position="22"/>
        <end position="55"/>
    </location>
</feature>
<evidence type="ECO:0000313" key="3">
    <source>
        <dbReference type="Proteomes" id="UP001189429"/>
    </source>
</evidence>
<organism evidence="2 3">
    <name type="scientific">Prorocentrum cordatum</name>
    <dbReference type="NCBI Taxonomy" id="2364126"/>
    <lineage>
        <taxon>Eukaryota</taxon>
        <taxon>Sar</taxon>
        <taxon>Alveolata</taxon>
        <taxon>Dinophyceae</taxon>
        <taxon>Prorocentrales</taxon>
        <taxon>Prorocentraceae</taxon>
        <taxon>Prorocentrum</taxon>
    </lineage>
</organism>
<gene>
    <name evidence="2" type="ORF">PCOR1329_LOCUS15416</name>
</gene>
<protein>
    <recommendedName>
        <fullName evidence="4">Meiosis-specific nuclear structural protein 1</fullName>
    </recommendedName>
</protein>
<feature type="region of interest" description="Disordered" evidence="1">
    <location>
        <begin position="108"/>
        <end position="200"/>
    </location>
</feature>
<dbReference type="Proteomes" id="UP001189429">
    <property type="component" value="Unassembled WGS sequence"/>
</dbReference>
<feature type="region of interest" description="Disordered" evidence="1">
    <location>
        <begin position="261"/>
        <end position="315"/>
    </location>
</feature>
<evidence type="ECO:0000256" key="1">
    <source>
        <dbReference type="SAM" id="MobiDB-lite"/>
    </source>
</evidence>
<feature type="region of interest" description="Disordered" evidence="1">
    <location>
        <begin position="22"/>
        <end position="87"/>
    </location>
</feature>
<accession>A0ABN9R157</accession>
<comment type="caution">
    <text evidence="2">The sequence shown here is derived from an EMBL/GenBank/DDBJ whole genome shotgun (WGS) entry which is preliminary data.</text>
</comment>
<name>A0ABN9R157_9DINO</name>
<feature type="compositionally biased region" description="Pro residues" evidence="1">
    <location>
        <begin position="121"/>
        <end position="132"/>
    </location>
</feature>
<keyword evidence="3" id="KW-1185">Reference proteome</keyword>
<sequence length="486" mass="53823">MAARGRLSMRSRLAAAFALRHGGCPAEPGTEPPAEGQPEAQSAAALLDASACAAATPRGADGRPGTRSGADAPAPQRPSGEAKVAHRACLQREIERALAEELDGLRKGLAEAAAGPRERALPPPRPPPPAPRPPRRACAAREAVRPSAECTQGTSAGEKLVWGQRAWSPGPSALEQDLEPHEHGGRSSPSRTLRTAAPELPREERLAWEHAKAGEQDAQRAQRWRAAAVAREEARARHASEQAARDAELEEALLEARARFRPGQEKVLEAASRLRAQRSQRPAAAEPAPAHRRPPAAEEDEELQAAEQRRREELQARISAEEARWEQALERERAQQEEARAAWRRDTEAALAGRADAMSEVERRRRLHAARAREEMERLERLAQERRRDLEEHLRRWTEQHRRCADAQSAASTAFVHGFRASMFVEREVGPRPPPWRTCPRGCARRPPCPRKGARPFSRSCACSGIRTRTPRTRRWPPRCSNSCRS</sequence>
<dbReference type="EMBL" id="CAUYUJ010004663">
    <property type="protein sequence ID" value="CAK0810453.1"/>
    <property type="molecule type" value="Genomic_DNA"/>
</dbReference>
<feature type="region of interest" description="Disordered" evidence="1">
    <location>
        <begin position="322"/>
        <end position="341"/>
    </location>
</feature>
<evidence type="ECO:0000313" key="2">
    <source>
        <dbReference type="EMBL" id="CAK0810453.1"/>
    </source>
</evidence>